<dbReference type="AlphaFoldDB" id="A0A9P4SAH5"/>
<sequence length="1212" mass="136125">MLTATYVSVREFFYPFGNIPATNLLRDTAIDDTGAEIELLLLGCGDPRNILFSLYSQGDQCLASSYNFTCCDKEPAILARNIILLTLIADGHSNTTTVSSRKHNSVKHSSLWNIFYHVFIPESDLKLLQEQSAKLAELAVTSASWASSNYGNWIKFLDNDTLEHVRSFWTQYAETRYFTTAHKDEFERQYRHEFKQTAIRTKSSLVLSGIRSAGPHIEEAGERMSDCFKKYWATGVVAGNRSDVMALGNGGKGHVNPLIAFSSAGDGSFTLHYGLDPLLGFHLANAFDNLGSNPSETIARTAKAEFGAWCSTFAQYLHNQKVRLTLHDGEAVRLCFELQAHITYLPKPSGRTRLYKTVWSSAPAVLTNTDNVNRIVPFDVIDTSNIIDHIGILNILPAAVPLLKLSHTATLYTDGFLLAAEDPENSLQSLLCSDVNGMGIILGVVPLGYMSGITTDSNLADSMLFASGTTNRRHFRLRIPWRRPISGDSASLQIPNACWENSRKIWMDPLELASFFFNVYLNMFENECLSNALSRFQRQFTRPLANDLRFYNRLSLVRLMQTAKLRIDTEWQNCMGLFKKLVMEDKTLLIGSNSIQELLLHMHTFNLIPQDEINMTRLEFANLPSSDYQYEPSVPGLLSTKDLRGSIFLVLKVPRYKLSIFTDASPLDIVTPGLHMNVRHGLRWDNAFHSVQCFFGNLVTRDTETYVCDVDEDIEGWRGQSDLIAVCEAPMYSLVMGPYKEVRVGLRVNTSPSTAHFTQKLGLNMAVFETGLNDKEHLWVLKEAPGSHLNLHSTVESPSASSPAENNPVQALREGVKFKWSALFNSQSSLKNVCTKLDLQAPFSQALASGAKVECIFNSACTLKLLIKGCPEFEVPFPYPIQQTTPKLRLARKSGWVECIVPVASALTSGGYGCNPFSVTQQELHAGYCYSWALPRINLIQQPRLPGQRSPEWVRTFLLTSLATRIGIQSSKTPLQEFKESILVGFSGIDKNSLSQYFPKQFQLTRKFDHNCDTVLFLSTIRYDIDAGSLVLDGYVCPLTNSNIKILDAGLGYLWGETVTNMKVSDQEQVLWKQILPAAAERCRTWRHKRCCEYVKHRTIPLSTKHGENPLCSCGRGQMLEEFPQDPELRVFRDHVTRIALPVISSVPYIDKHLSTAEMNAVIESVNGEQKCNKCGNQKKDLKKCSRCLKVRYCNQDCQKADWSEHKKVCNK</sequence>
<dbReference type="GO" id="GO:0000981">
    <property type="term" value="F:DNA-binding transcription factor activity, RNA polymerase II-specific"/>
    <property type="evidence" value="ECO:0007669"/>
    <property type="project" value="TreeGrafter"/>
</dbReference>
<comment type="caution">
    <text evidence="6">The sequence shown here is derived from an EMBL/GenBank/DDBJ whole genome shotgun (WGS) entry which is preliminary data.</text>
</comment>
<name>A0A9P4SAH5_9PEZI</name>
<dbReference type="InterPro" id="IPR002893">
    <property type="entry name" value="Znf_MYND"/>
</dbReference>
<keyword evidence="3" id="KW-0862">Zinc</keyword>
<evidence type="ECO:0000313" key="6">
    <source>
        <dbReference type="EMBL" id="KAF2839031.1"/>
    </source>
</evidence>
<evidence type="ECO:0000256" key="1">
    <source>
        <dbReference type="ARBA" id="ARBA00022723"/>
    </source>
</evidence>
<accession>A0A9P4SAH5</accession>
<dbReference type="PANTHER" id="PTHR10237">
    <property type="entry name" value="DEFORMED EPIDERMAL AUTOREGULATORY FACTOR 1 HOMOLOG SUPPRESSIN"/>
    <property type="match status" value="1"/>
</dbReference>
<keyword evidence="1" id="KW-0479">Metal-binding</keyword>
<evidence type="ECO:0000256" key="2">
    <source>
        <dbReference type="ARBA" id="ARBA00022771"/>
    </source>
</evidence>
<dbReference type="GO" id="GO:0005634">
    <property type="term" value="C:nucleus"/>
    <property type="evidence" value="ECO:0007669"/>
    <property type="project" value="TreeGrafter"/>
</dbReference>
<evidence type="ECO:0000256" key="4">
    <source>
        <dbReference type="PROSITE-ProRule" id="PRU00134"/>
    </source>
</evidence>
<dbReference type="Pfam" id="PF14737">
    <property type="entry name" value="DUF4470"/>
    <property type="match status" value="1"/>
</dbReference>
<dbReference type="Gene3D" id="6.10.140.2220">
    <property type="match status" value="1"/>
</dbReference>
<organism evidence="6 7">
    <name type="scientific">Patellaria atrata CBS 101060</name>
    <dbReference type="NCBI Taxonomy" id="1346257"/>
    <lineage>
        <taxon>Eukaryota</taxon>
        <taxon>Fungi</taxon>
        <taxon>Dikarya</taxon>
        <taxon>Ascomycota</taxon>
        <taxon>Pezizomycotina</taxon>
        <taxon>Dothideomycetes</taxon>
        <taxon>Dothideomycetes incertae sedis</taxon>
        <taxon>Patellariales</taxon>
        <taxon>Patellariaceae</taxon>
        <taxon>Patellaria</taxon>
    </lineage>
</organism>
<dbReference type="Proteomes" id="UP000799429">
    <property type="component" value="Unassembled WGS sequence"/>
</dbReference>
<dbReference type="PANTHER" id="PTHR10237:SF15">
    <property type="entry name" value="LD37257P"/>
    <property type="match status" value="1"/>
</dbReference>
<reference evidence="6" key="1">
    <citation type="journal article" date="2020" name="Stud. Mycol.">
        <title>101 Dothideomycetes genomes: a test case for predicting lifestyles and emergence of pathogens.</title>
        <authorList>
            <person name="Haridas S."/>
            <person name="Albert R."/>
            <person name="Binder M."/>
            <person name="Bloem J."/>
            <person name="Labutti K."/>
            <person name="Salamov A."/>
            <person name="Andreopoulos B."/>
            <person name="Baker S."/>
            <person name="Barry K."/>
            <person name="Bills G."/>
            <person name="Bluhm B."/>
            <person name="Cannon C."/>
            <person name="Castanera R."/>
            <person name="Culley D."/>
            <person name="Daum C."/>
            <person name="Ezra D."/>
            <person name="Gonzalez J."/>
            <person name="Henrissat B."/>
            <person name="Kuo A."/>
            <person name="Liang C."/>
            <person name="Lipzen A."/>
            <person name="Lutzoni F."/>
            <person name="Magnuson J."/>
            <person name="Mondo S."/>
            <person name="Nolan M."/>
            <person name="Ohm R."/>
            <person name="Pangilinan J."/>
            <person name="Park H.-J."/>
            <person name="Ramirez L."/>
            <person name="Alfaro M."/>
            <person name="Sun H."/>
            <person name="Tritt A."/>
            <person name="Yoshinaga Y."/>
            <person name="Zwiers L.-H."/>
            <person name="Turgeon B."/>
            <person name="Goodwin S."/>
            <person name="Spatafora J."/>
            <person name="Crous P."/>
            <person name="Grigoriev I."/>
        </authorList>
    </citation>
    <scope>NUCLEOTIDE SEQUENCE</scope>
    <source>
        <strain evidence="6">CBS 101060</strain>
    </source>
</reference>
<dbReference type="GO" id="GO:0008270">
    <property type="term" value="F:zinc ion binding"/>
    <property type="evidence" value="ECO:0007669"/>
    <property type="project" value="UniProtKB-KW"/>
</dbReference>
<gene>
    <name evidence="6" type="ORF">M501DRAFT_756096</name>
</gene>
<evidence type="ECO:0000256" key="3">
    <source>
        <dbReference type="ARBA" id="ARBA00022833"/>
    </source>
</evidence>
<protein>
    <recommendedName>
        <fullName evidence="5">MYND-type domain-containing protein</fullName>
    </recommendedName>
</protein>
<dbReference type="SUPFAM" id="SSF144232">
    <property type="entry name" value="HIT/MYND zinc finger-like"/>
    <property type="match status" value="1"/>
</dbReference>
<dbReference type="Pfam" id="PF01753">
    <property type="entry name" value="zf-MYND"/>
    <property type="match status" value="1"/>
</dbReference>
<dbReference type="InterPro" id="IPR027974">
    <property type="entry name" value="DUF4470"/>
</dbReference>
<evidence type="ECO:0000259" key="5">
    <source>
        <dbReference type="PROSITE" id="PS50865"/>
    </source>
</evidence>
<keyword evidence="7" id="KW-1185">Reference proteome</keyword>
<dbReference type="InterPro" id="IPR024119">
    <property type="entry name" value="TF_DEAF-1"/>
</dbReference>
<dbReference type="PROSITE" id="PS50865">
    <property type="entry name" value="ZF_MYND_2"/>
    <property type="match status" value="1"/>
</dbReference>
<proteinExistence type="predicted"/>
<dbReference type="OrthoDB" id="432970at2759"/>
<evidence type="ECO:0000313" key="7">
    <source>
        <dbReference type="Proteomes" id="UP000799429"/>
    </source>
</evidence>
<dbReference type="EMBL" id="MU006095">
    <property type="protein sequence ID" value="KAF2839031.1"/>
    <property type="molecule type" value="Genomic_DNA"/>
</dbReference>
<keyword evidence="2 4" id="KW-0863">Zinc-finger</keyword>
<dbReference type="PROSITE" id="PS01360">
    <property type="entry name" value="ZF_MYND_1"/>
    <property type="match status" value="1"/>
</dbReference>
<feature type="domain" description="MYND-type" evidence="5">
    <location>
        <begin position="1172"/>
        <end position="1210"/>
    </location>
</feature>